<keyword evidence="5" id="KW-1185">Reference proteome</keyword>
<feature type="domain" description="CBS" evidence="3">
    <location>
        <begin position="86"/>
        <end position="139"/>
    </location>
</feature>
<accession>A0A934VCI1</accession>
<evidence type="ECO:0000313" key="5">
    <source>
        <dbReference type="Proteomes" id="UP000658278"/>
    </source>
</evidence>
<dbReference type="PROSITE" id="PS51371">
    <property type="entry name" value="CBS"/>
    <property type="match status" value="2"/>
</dbReference>
<gene>
    <name evidence="4" type="ORF">JIN81_15655</name>
</gene>
<dbReference type="InterPro" id="IPR046342">
    <property type="entry name" value="CBS_dom_sf"/>
</dbReference>
<dbReference type="SUPFAM" id="SSF54631">
    <property type="entry name" value="CBS-domain pair"/>
    <property type="match status" value="1"/>
</dbReference>
<dbReference type="Pfam" id="PF00571">
    <property type="entry name" value="CBS"/>
    <property type="match status" value="2"/>
</dbReference>
<dbReference type="InterPro" id="IPR051257">
    <property type="entry name" value="Diverse_CBS-Domain"/>
</dbReference>
<name>A0A934VCI1_9BACT</name>
<comment type="caution">
    <text evidence="4">The sequence shown here is derived from an EMBL/GenBank/DDBJ whole genome shotgun (WGS) entry which is preliminary data.</text>
</comment>
<evidence type="ECO:0000256" key="1">
    <source>
        <dbReference type="ARBA" id="ARBA00023122"/>
    </source>
</evidence>
<dbReference type="AlphaFoldDB" id="A0A934VCI1"/>
<organism evidence="4 5">
    <name type="scientific">Haloferula rosea</name>
    <dbReference type="NCBI Taxonomy" id="490093"/>
    <lineage>
        <taxon>Bacteria</taxon>
        <taxon>Pseudomonadati</taxon>
        <taxon>Verrucomicrobiota</taxon>
        <taxon>Verrucomicrobiia</taxon>
        <taxon>Verrucomicrobiales</taxon>
        <taxon>Verrucomicrobiaceae</taxon>
        <taxon>Haloferula</taxon>
    </lineage>
</organism>
<evidence type="ECO:0000313" key="4">
    <source>
        <dbReference type="EMBL" id="MBK1828468.1"/>
    </source>
</evidence>
<dbReference type="PANTHER" id="PTHR43080:SF2">
    <property type="entry name" value="CBS DOMAIN-CONTAINING PROTEIN"/>
    <property type="match status" value="1"/>
</dbReference>
<dbReference type="RefSeq" id="WP_200281973.1">
    <property type="nucleotide sequence ID" value="NZ_JAENII010000014.1"/>
</dbReference>
<evidence type="ECO:0000259" key="3">
    <source>
        <dbReference type="PROSITE" id="PS51371"/>
    </source>
</evidence>
<dbReference type="InterPro" id="IPR000644">
    <property type="entry name" value="CBS_dom"/>
</dbReference>
<dbReference type="Proteomes" id="UP000658278">
    <property type="component" value="Unassembled WGS sequence"/>
</dbReference>
<dbReference type="SMART" id="SM00116">
    <property type="entry name" value="CBS"/>
    <property type="match status" value="2"/>
</dbReference>
<dbReference type="Gene3D" id="3.10.580.10">
    <property type="entry name" value="CBS-domain"/>
    <property type="match status" value="1"/>
</dbReference>
<keyword evidence="1 2" id="KW-0129">CBS domain</keyword>
<proteinExistence type="predicted"/>
<reference evidence="4" key="1">
    <citation type="submission" date="2021-01" db="EMBL/GenBank/DDBJ databases">
        <title>Modified the classification status of verrucomicrobia.</title>
        <authorList>
            <person name="Feng X."/>
        </authorList>
    </citation>
    <scope>NUCLEOTIDE SEQUENCE</scope>
    <source>
        <strain evidence="4">KCTC 22201</strain>
    </source>
</reference>
<feature type="domain" description="CBS" evidence="3">
    <location>
        <begin position="11"/>
        <end position="68"/>
    </location>
</feature>
<sequence length="139" mass="15017">MKRNEPISKIMSRHVITLTHGDPISKVRQTFTESGVGHLPVVNNGQLAGIVSWTDLMRVSFGDAFGESIAAVDATLDHSMTLEDLMQSDPVTLPHTATIRDAAEILAKADFHSLPIVDGTHLVGIVTSSDLISYLNDLI</sequence>
<dbReference type="EMBL" id="JAENII010000014">
    <property type="protein sequence ID" value="MBK1828468.1"/>
    <property type="molecule type" value="Genomic_DNA"/>
</dbReference>
<protein>
    <submittedName>
        <fullName evidence="4">CBS domain-containing protein</fullName>
    </submittedName>
</protein>
<evidence type="ECO:0000256" key="2">
    <source>
        <dbReference type="PROSITE-ProRule" id="PRU00703"/>
    </source>
</evidence>
<dbReference type="PANTHER" id="PTHR43080">
    <property type="entry name" value="CBS DOMAIN-CONTAINING PROTEIN CBSX3, MITOCHONDRIAL"/>
    <property type="match status" value="1"/>
</dbReference>